<dbReference type="SUPFAM" id="SSF53244">
    <property type="entry name" value="MurD-like peptide ligases, peptide-binding domain"/>
    <property type="match status" value="1"/>
</dbReference>
<dbReference type="InterPro" id="IPR036615">
    <property type="entry name" value="Mur_ligase_C_dom_sf"/>
</dbReference>
<dbReference type="PANTHER" id="PTHR43445:SF3">
    <property type="entry name" value="UDP-N-ACETYLMURAMATE--L-ALANINE LIGASE"/>
    <property type="match status" value="1"/>
</dbReference>
<dbReference type="AlphaFoldDB" id="A0A9D2LJI5"/>
<dbReference type="EMBL" id="DWZJ01000070">
    <property type="protein sequence ID" value="HJB13695.1"/>
    <property type="molecule type" value="Genomic_DNA"/>
</dbReference>
<sequence length="91" mass="9969">YSRTAKLFDRFVEELKIPDVAILAEIFAAREQNTLGISSADLCRNVPGAVYCSTLDKVAEQLRQAARPGDLILTVGAGDIYRAGEKLLEKD</sequence>
<comment type="caution">
    <text evidence="1">The sequence shown here is derived from an EMBL/GenBank/DDBJ whole genome shotgun (WGS) entry which is preliminary data.</text>
</comment>
<dbReference type="PANTHER" id="PTHR43445">
    <property type="entry name" value="UDP-N-ACETYLMURAMATE--L-ALANINE LIGASE-RELATED"/>
    <property type="match status" value="1"/>
</dbReference>
<keyword evidence="1" id="KW-0436">Ligase</keyword>
<evidence type="ECO:0000313" key="1">
    <source>
        <dbReference type="EMBL" id="HJB13695.1"/>
    </source>
</evidence>
<dbReference type="GO" id="GO:0016881">
    <property type="term" value="F:acid-amino acid ligase activity"/>
    <property type="evidence" value="ECO:0007669"/>
    <property type="project" value="InterPro"/>
</dbReference>
<organism evidence="1 2">
    <name type="scientific">Candidatus Oscillibacter excrementigallinarum</name>
    <dbReference type="NCBI Taxonomy" id="2838716"/>
    <lineage>
        <taxon>Bacteria</taxon>
        <taxon>Bacillati</taxon>
        <taxon>Bacillota</taxon>
        <taxon>Clostridia</taxon>
        <taxon>Eubacteriales</taxon>
        <taxon>Oscillospiraceae</taxon>
        <taxon>Oscillibacter</taxon>
    </lineage>
</organism>
<feature type="non-terminal residue" evidence="1">
    <location>
        <position position="1"/>
    </location>
</feature>
<name>A0A9D2LJI5_9FIRM</name>
<reference evidence="1" key="2">
    <citation type="submission" date="2021-04" db="EMBL/GenBank/DDBJ databases">
        <authorList>
            <person name="Gilroy R."/>
        </authorList>
    </citation>
    <scope>NUCLEOTIDE SEQUENCE</scope>
    <source>
        <strain evidence="1">ChiBcec18-1249</strain>
    </source>
</reference>
<dbReference type="Proteomes" id="UP000823824">
    <property type="component" value="Unassembled WGS sequence"/>
</dbReference>
<protein>
    <submittedName>
        <fullName evidence="1">UDP-N-acetylmuramate--L-alanine ligase</fullName>
    </submittedName>
</protein>
<reference evidence="1" key="1">
    <citation type="journal article" date="2021" name="PeerJ">
        <title>Extensive microbial diversity within the chicken gut microbiome revealed by metagenomics and culture.</title>
        <authorList>
            <person name="Gilroy R."/>
            <person name="Ravi A."/>
            <person name="Getino M."/>
            <person name="Pursley I."/>
            <person name="Horton D.L."/>
            <person name="Alikhan N.F."/>
            <person name="Baker D."/>
            <person name="Gharbi K."/>
            <person name="Hall N."/>
            <person name="Watson M."/>
            <person name="Adriaenssens E.M."/>
            <person name="Foster-Nyarko E."/>
            <person name="Jarju S."/>
            <person name="Secka A."/>
            <person name="Antonio M."/>
            <person name="Oren A."/>
            <person name="Chaudhuri R.R."/>
            <person name="La Ragione R."/>
            <person name="Hildebrand F."/>
            <person name="Pallen M.J."/>
        </authorList>
    </citation>
    <scope>NUCLEOTIDE SEQUENCE</scope>
    <source>
        <strain evidence="1">ChiBcec18-1249</strain>
    </source>
</reference>
<dbReference type="Gene3D" id="3.90.190.20">
    <property type="entry name" value="Mur ligase, C-terminal domain"/>
    <property type="match status" value="1"/>
</dbReference>
<dbReference type="InterPro" id="IPR050061">
    <property type="entry name" value="MurCDEF_pg_biosynth"/>
</dbReference>
<evidence type="ECO:0000313" key="2">
    <source>
        <dbReference type="Proteomes" id="UP000823824"/>
    </source>
</evidence>
<accession>A0A9D2LJI5</accession>
<proteinExistence type="predicted"/>
<gene>
    <name evidence="1" type="ORF">H9787_08275</name>
</gene>